<feature type="compositionally biased region" description="Basic and acidic residues" evidence="1">
    <location>
        <begin position="56"/>
        <end position="65"/>
    </location>
</feature>
<dbReference type="AlphaFoldDB" id="A0A4Z2GP28"/>
<reference evidence="2 3" key="1">
    <citation type="submission" date="2019-03" db="EMBL/GenBank/DDBJ databases">
        <title>First draft genome of Liparis tanakae, snailfish: a comprehensive survey of snailfish specific genes.</title>
        <authorList>
            <person name="Kim W."/>
            <person name="Song I."/>
            <person name="Jeong J.-H."/>
            <person name="Kim D."/>
            <person name="Kim S."/>
            <person name="Ryu S."/>
            <person name="Song J.Y."/>
            <person name="Lee S.K."/>
        </authorList>
    </citation>
    <scope>NUCLEOTIDE SEQUENCE [LARGE SCALE GENOMIC DNA]</scope>
    <source>
        <tissue evidence="2">Muscle</tissue>
    </source>
</reference>
<proteinExistence type="predicted"/>
<organism evidence="2 3">
    <name type="scientific">Liparis tanakae</name>
    <name type="common">Tanaka's snailfish</name>
    <dbReference type="NCBI Taxonomy" id="230148"/>
    <lineage>
        <taxon>Eukaryota</taxon>
        <taxon>Metazoa</taxon>
        <taxon>Chordata</taxon>
        <taxon>Craniata</taxon>
        <taxon>Vertebrata</taxon>
        <taxon>Euteleostomi</taxon>
        <taxon>Actinopterygii</taxon>
        <taxon>Neopterygii</taxon>
        <taxon>Teleostei</taxon>
        <taxon>Neoteleostei</taxon>
        <taxon>Acanthomorphata</taxon>
        <taxon>Eupercaria</taxon>
        <taxon>Perciformes</taxon>
        <taxon>Cottioidei</taxon>
        <taxon>Cottales</taxon>
        <taxon>Liparidae</taxon>
        <taxon>Liparis</taxon>
    </lineage>
</organism>
<feature type="region of interest" description="Disordered" evidence="1">
    <location>
        <begin position="18"/>
        <end position="88"/>
    </location>
</feature>
<comment type="caution">
    <text evidence="2">The sequence shown here is derived from an EMBL/GenBank/DDBJ whole genome shotgun (WGS) entry which is preliminary data.</text>
</comment>
<dbReference type="Proteomes" id="UP000314294">
    <property type="component" value="Unassembled WGS sequence"/>
</dbReference>
<evidence type="ECO:0000256" key="1">
    <source>
        <dbReference type="SAM" id="MobiDB-lite"/>
    </source>
</evidence>
<evidence type="ECO:0000313" key="3">
    <source>
        <dbReference type="Proteomes" id="UP000314294"/>
    </source>
</evidence>
<dbReference type="EMBL" id="SRLO01000484">
    <property type="protein sequence ID" value="TNN54422.1"/>
    <property type="molecule type" value="Genomic_DNA"/>
</dbReference>
<evidence type="ECO:0000313" key="2">
    <source>
        <dbReference type="EMBL" id="TNN54422.1"/>
    </source>
</evidence>
<feature type="compositionally biased region" description="Polar residues" evidence="1">
    <location>
        <begin position="37"/>
        <end position="54"/>
    </location>
</feature>
<sequence>MAEVNYFLCNLAQVQEQCSSPGAAGMERTEKDGENTGGWNSASSDPLKKTQTIADPTKDESDCRPETVSSAAAATATPGAVSPRESAA</sequence>
<feature type="compositionally biased region" description="Low complexity" evidence="1">
    <location>
        <begin position="67"/>
        <end position="88"/>
    </location>
</feature>
<protein>
    <submittedName>
        <fullName evidence="2">Uncharacterized protein</fullName>
    </submittedName>
</protein>
<gene>
    <name evidence="2" type="ORF">EYF80_035331</name>
</gene>
<keyword evidence="3" id="KW-1185">Reference proteome</keyword>
<accession>A0A4Z2GP28</accession>
<name>A0A4Z2GP28_9TELE</name>